<evidence type="ECO:0000313" key="3">
    <source>
        <dbReference type="EMBL" id="CDZ34264.1"/>
    </source>
</evidence>
<accession>A0A0T7FH18</accession>
<evidence type="ECO:0000313" key="4">
    <source>
        <dbReference type="Proteomes" id="UP000046176"/>
    </source>
</evidence>
<protein>
    <submittedName>
        <fullName evidence="3">Glycosyltransferase, WecB/TagA/CpsF family</fullName>
    </submittedName>
</protein>
<keyword evidence="1" id="KW-0328">Glycosyltransferase</keyword>
<dbReference type="CDD" id="cd06533">
    <property type="entry name" value="Glyco_transf_WecG_TagA"/>
    <property type="match status" value="1"/>
</dbReference>
<sequence>MDQRTPEMSEQAPVKQRQRTSAFGIEFSTWDAGRIIDTIVNEPVPAGEGLRLLVTANLDHIVQLNRNPAFRAAYDKAWLTTVDGTPVLLYARLRGLAVPGRITGADLFPEIIERLKPGTHRPLLLCSSETTAAILDDKLKALGFSEHIIVTAPPAFEQNETFGRELVAMLRENRVTHIFFGIGAPKSEIWMDKHRADLPDCYGFGFGAGLDFYAGVKSRAPVFLRKAGLEFLWRVATEPRRLARRYFVTSWAFCWAVYKDLTADRPDTDKTR</sequence>
<reference evidence="3 4" key="1">
    <citation type="submission" date="2014-08" db="EMBL/GenBank/DDBJ databases">
        <authorList>
            <person name="Chen Y.-H."/>
        </authorList>
    </citation>
    <scope>NUCLEOTIDE SEQUENCE [LARGE SCALE GENOMIC DNA]</scope>
</reference>
<dbReference type="Pfam" id="PF03808">
    <property type="entry name" value="Glyco_tran_WecG"/>
    <property type="match status" value="1"/>
</dbReference>
<dbReference type="NCBIfam" id="TIGR00696">
    <property type="entry name" value="wecG_tagA_cpsF"/>
    <property type="match status" value="1"/>
</dbReference>
<name>A0A0T7FH18_NEOGA</name>
<organism evidence="3 4">
    <name type="scientific">Neorhizobium galegae bv. officinalis</name>
    <dbReference type="NCBI Taxonomy" id="323656"/>
    <lineage>
        <taxon>Bacteria</taxon>
        <taxon>Pseudomonadati</taxon>
        <taxon>Pseudomonadota</taxon>
        <taxon>Alphaproteobacteria</taxon>
        <taxon>Hyphomicrobiales</taxon>
        <taxon>Rhizobiaceae</taxon>
        <taxon>Rhizobium/Agrobacterium group</taxon>
        <taxon>Neorhizobium</taxon>
    </lineage>
</organism>
<dbReference type="EMBL" id="CCRH01000005">
    <property type="protein sequence ID" value="CDZ34264.1"/>
    <property type="molecule type" value="Genomic_DNA"/>
</dbReference>
<dbReference type="Proteomes" id="UP000046176">
    <property type="component" value="Unassembled WGS sequence"/>
</dbReference>
<dbReference type="RefSeq" id="WP_080951099.1">
    <property type="nucleotide sequence ID" value="NZ_CCRH01000005.1"/>
</dbReference>
<keyword evidence="2 3" id="KW-0808">Transferase</keyword>
<evidence type="ECO:0000256" key="2">
    <source>
        <dbReference type="ARBA" id="ARBA00022679"/>
    </source>
</evidence>
<dbReference type="InterPro" id="IPR004629">
    <property type="entry name" value="WecG_TagA_CpsF"/>
</dbReference>
<dbReference type="PANTHER" id="PTHR34136">
    <property type="match status" value="1"/>
</dbReference>
<dbReference type="AlphaFoldDB" id="A0A0T7FH18"/>
<dbReference type="GO" id="GO:0016758">
    <property type="term" value="F:hexosyltransferase activity"/>
    <property type="evidence" value="ECO:0007669"/>
    <property type="project" value="TreeGrafter"/>
</dbReference>
<gene>
    <name evidence="3" type="ORF">NGAL_HAMBI1145_22710</name>
</gene>
<dbReference type="PANTHER" id="PTHR34136:SF1">
    <property type="entry name" value="UDP-N-ACETYL-D-MANNOSAMINURONIC ACID TRANSFERASE"/>
    <property type="match status" value="1"/>
</dbReference>
<evidence type="ECO:0000256" key="1">
    <source>
        <dbReference type="ARBA" id="ARBA00022676"/>
    </source>
</evidence>
<proteinExistence type="predicted"/>
<dbReference type="OrthoDB" id="9771846at2"/>